<name>A0AAP3G9K0_BRELA</name>
<evidence type="ECO:0000313" key="4">
    <source>
        <dbReference type="Proteomes" id="UP001077662"/>
    </source>
</evidence>
<gene>
    <name evidence="2" type="ORF">C4A77_09850</name>
    <name evidence="1" type="ORF">O0554_03775</name>
</gene>
<reference evidence="1" key="2">
    <citation type="submission" date="2022-09" db="EMBL/GenBank/DDBJ databases">
        <title>Genome analysis and characterization of larvicidal activity of Brevibacillus strains.</title>
        <authorList>
            <person name="Patrusheva E.V."/>
            <person name="Izotova A.O."/>
            <person name="Toshchakov S.V."/>
            <person name="Sineoky S.P."/>
        </authorList>
    </citation>
    <scope>NUCLEOTIDE SEQUENCE</scope>
    <source>
        <strain evidence="1">VKPM_B-13247</strain>
    </source>
</reference>
<evidence type="ECO:0000313" key="1">
    <source>
        <dbReference type="EMBL" id="MCZ0806042.1"/>
    </source>
</evidence>
<evidence type="ECO:0000313" key="3">
    <source>
        <dbReference type="Proteomes" id="UP000239759"/>
    </source>
</evidence>
<comment type="caution">
    <text evidence="1">The sequence shown here is derived from an EMBL/GenBank/DDBJ whole genome shotgun (WGS) entry which is preliminary data.</text>
</comment>
<reference evidence="2 3" key="1">
    <citation type="submission" date="2018-02" db="EMBL/GenBank/DDBJ databases">
        <title>Comparative analysis of genomes of three Brevibacillus laterosporus strains producers of potent antimicrobials isolated from silage.</title>
        <authorList>
            <person name="Kojic M."/>
            <person name="Miljkovic M."/>
            <person name="Studholme D."/>
            <person name="Filipic B."/>
        </authorList>
    </citation>
    <scope>NUCLEOTIDE SEQUENCE [LARGE SCALE GENOMIC DNA]</scope>
    <source>
        <strain evidence="2 3">BGSP11</strain>
    </source>
</reference>
<dbReference type="EMBL" id="PRKQ01000010">
    <property type="protein sequence ID" value="PPB03183.1"/>
    <property type="molecule type" value="Genomic_DNA"/>
</dbReference>
<protein>
    <submittedName>
        <fullName evidence="1">Uncharacterized protein</fullName>
    </submittedName>
</protein>
<dbReference type="EMBL" id="JAPTNE010000004">
    <property type="protein sequence ID" value="MCZ0806042.1"/>
    <property type="molecule type" value="Genomic_DNA"/>
</dbReference>
<dbReference type="Proteomes" id="UP000239759">
    <property type="component" value="Unassembled WGS sequence"/>
</dbReference>
<evidence type="ECO:0000313" key="2">
    <source>
        <dbReference type="EMBL" id="PPB03183.1"/>
    </source>
</evidence>
<dbReference type="Proteomes" id="UP001077662">
    <property type="component" value="Unassembled WGS sequence"/>
</dbReference>
<dbReference type="AlphaFoldDB" id="A0AAP3G9K0"/>
<proteinExistence type="predicted"/>
<accession>A0AAP3G9K0</accession>
<organism evidence="1 4">
    <name type="scientific">Brevibacillus laterosporus</name>
    <name type="common">Bacillus laterosporus</name>
    <dbReference type="NCBI Taxonomy" id="1465"/>
    <lineage>
        <taxon>Bacteria</taxon>
        <taxon>Bacillati</taxon>
        <taxon>Bacillota</taxon>
        <taxon>Bacilli</taxon>
        <taxon>Bacillales</taxon>
        <taxon>Paenibacillaceae</taxon>
        <taxon>Brevibacillus</taxon>
    </lineage>
</organism>
<sequence>MADTNRFHCCATCQHFCVNKGGKGVKTTYSCGRLGYETKPSYRFDCWQPTERVCKLVEKENLSL</sequence>